<name>A0A067RS26_ZOONE</name>
<accession>A0A067RS26</accession>
<gene>
    <name evidence="2" type="ORF">L798_12387</name>
</gene>
<feature type="domain" description="BLUF" evidence="1">
    <location>
        <begin position="25"/>
        <end position="125"/>
    </location>
</feature>
<proteinExistence type="predicted"/>
<sequence length="263" mass="30602">MTEKRRSVYDLVKERFRIGERVTYLHRVIYVGEHSFSENPTMKQFFEGIIMEVNSQDPDEILTGFLLYYHKLFVHIVEGSEATILRHLRRVYALIDGGEARLGTMRVLIVCHNINERFFKQWTGCMARPPSLEGTDPTCDAQTWQNVRACVTKMYKLSAFLNQQSMVNVNTAIDHLSQTVPTYLPEIDLLTFLLGSKVLLDLRKYMNIYFIIVTRKSYQESIWPIQAELVPFQFLNPEEYTFLCDVEDVLARPTASIETEPQS</sequence>
<evidence type="ECO:0000313" key="2">
    <source>
        <dbReference type="EMBL" id="KDR23565.1"/>
    </source>
</evidence>
<dbReference type="AlphaFoldDB" id="A0A067RS26"/>
<dbReference type="InterPro" id="IPR055308">
    <property type="entry name" value="TEX47-like"/>
</dbReference>
<dbReference type="GO" id="GO:0009882">
    <property type="term" value="F:blue light photoreceptor activity"/>
    <property type="evidence" value="ECO:0007669"/>
    <property type="project" value="InterPro"/>
</dbReference>
<dbReference type="PANTHER" id="PTHR34035">
    <property type="entry name" value="TESTIS-EXPRESSED PROTEIN 47"/>
    <property type="match status" value="1"/>
</dbReference>
<dbReference type="PANTHER" id="PTHR34035:SF1">
    <property type="entry name" value="TESTIS-EXPRESSED PROTEIN 47"/>
    <property type="match status" value="1"/>
</dbReference>
<organism evidence="2 3">
    <name type="scientific">Zootermopsis nevadensis</name>
    <name type="common">Dampwood termite</name>
    <dbReference type="NCBI Taxonomy" id="136037"/>
    <lineage>
        <taxon>Eukaryota</taxon>
        <taxon>Metazoa</taxon>
        <taxon>Ecdysozoa</taxon>
        <taxon>Arthropoda</taxon>
        <taxon>Hexapoda</taxon>
        <taxon>Insecta</taxon>
        <taxon>Pterygota</taxon>
        <taxon>Neoptera</taxon>
        <taxon>Polyneoptera</taxon>
        <taxon>Dictyoptera</taxon>
        <taxon>Blattodea</taxon>
        <taxon>Blattoidea</taxon>
        <taxon>Termitoidae</taxon>
        <taxon>Termopsidae</taxon>
        <taxon>Zootermopsis</taxon>
    </lineage>
</organism>
<dbReference type="InterPro" id="IPR007024">
    <property type="entry name" value="BLUF_domain"/>
</dbReference>
<dbReference type="EMBL" id="KK852458">
    <property type="protein sequence ID" value="KDR23565.1"/>
    <property type="molecule type" value="Genomic_DNA"/>
</dbReference>
<dbReference type="GO" id="GO:0071949">
    <property type="term" value="F:FAD binding"/>
    <property type="evidence" value="ECO:0007669"/>
    <property type="project" value="InterPro"/>
</dbReference>
<dbReference type="eggNOG" id="ENOG502S7AR">
    <property type="taxonomic scope" value="Eukaryota"/>
</dbReference>
<reference evidence="2 3" key="1">
    <citation type="journal article" date="2014" name="Nat. Commun.">
        <title>Molecular traces of alternative social organization in a termite genome.</title>
        <authorList>
            <person name="Terrapon N."/>
            <person name="Li C."/>
            <person name="Robertson H.M."/>
            <person name="Ji L."/>
            <person name="Meng X."/>
            <person name="Booth W."/>
            <person name="Chen Z."/>
            <person name="Childers C.P."/>
            <person name="Glastad K.M."/>
            <person name="Gokhale K."/>
            <person name="Gowin J."/>
            <person name="Gronenberg W."/>
            <person name="Hermansen R.A."/>
            <person name="Hu H."/>
            <person name="Hunt B.G."/>
            <person name="Huylmans A.K."/>
            <person name="Khalil S.M."/>
            <person name="Mitchell R.D."/>
            <person name="Munoz-Torres M.C."/>
            <person name="Mustard J.A."/>
            <person name="Pan H."/>
            <person name="Reese J.T."/>
            <person name="Scharf M.E."/>
            <person name="Sun F."/>
            <person name="Vogel H."/>
            <person name="Xiao J."/>
            <person name="Yang W."/>
            <person name="Yang Z."/>
            <person name="Yang Z."/>
            <person name="Zhou J."/>
            <person name="Zhu J."/>
            <person name="Brent C.S."/>
            <person name="Elsik C.G."/>
            <person name="Goodisman M.A."/>
            <person name="Liberles D.A."/>
            <person name="Roe R.M."/>
            <person name="Vargo E.L."/>
            <person name="Vilcinskas A."/>
            <person name="Wang J."/>
            <person name="Bornberg-Bauer E."/>
            <person name="Korb J."/>
            <person name="Zhang G."/>
            <person name="Liebig J."/>
        </authorList>
    </citation>
    <scope>NUCLEOTIDE SEQUENCE [LARGE SCALE GENOMIC DNA]</scope>
    <source>
        <tissue evidence="2">Whole organism</tissue>
    </source>
</reference>
<evidence type="ECO:0000259" key="1">
    <source>
        <dbReference type="PROSITE" id="PS50925"/>
    </source>
</evidence>
<dbReference type="InterPro" id="IPR036046">
    <property type="entry name" value="Acylphosphatase-like_dom_sf"/>
</dbReference>
<dbReference type="PROSITE" id="PS50925">
    <property type="entry name" value="BLUF"/>
    <property type="match status" value="1"/>
</dbReference>
<dbReference type="Gene3D" id="3.30.70.100">
    <property type="match status" value="1"/>
</dbReference>
<dbReference type="Proteomes" id="UP000027135">
    <property type="component" value="Unassembled WGS sequence"/>
</dbReference>
<protein>
    <recommendedName>
        <fullName evidence="1">BLUF domain-containing protein</fullName>
    </recommendedName>
</protein>
<dbReference type="SUPFAM" id="SSF54975">
    <property type="entry name" value="Acylphosphatase/BLUF domain-like"/>
    <property type="match status" value="1"/>
</dbReference>
<dbReference type="InParanoid" id="A0A067RS26"/>
<keyword evidence="3" id="KW-1185">Reference proteome</keyword>
<dbReference type="Pfam" id="PF24787">
    <property type="entry name" value="TEX47"/>
    <property type="match status" value="1"/>
</dbReference>
<evidence type="ECO:0000313" key="3">
    <source>
        <dbReference type="Proteomes" id="UP000027135"/>
    </source>
</evidence>
<dbReference type="OMA" id="TPYDVFE"/>